<evidence type="ECO:0000259" key="1">
    <source>
        <dbReference type="PROSITE" id="PS51704"/>
    </source>
</evidence>
<dbReference type="PANTHER" id="PTHR46211:SF1">
    <property type="entry name" value="GLYCEROPHOSPHODIESTER PHOSPHODIESTERASE, CYTOPLASMIC"/>
    <property type="match status" value="1"/>
</dbReference>
<accession>A0A6C0AUL0</accession>
<dbReference type="InterPro" id="IPR017946">
    <property type="entry name" value="PLC-like_Pdiesterase_TIM-brl"/>
</dbReference>
<dbReference type="Pfam" id="PF03009">
    <property type="entry name" value="GDPD"/>
    <property type="match status" value="1"/>
</dbReference>
<dbReference type="SUPFAM" id="SSF51695">
    <property type="entry name" value="PLC-like phosphodiesterases"/>
    <property type="match status" value="1"/>
</dbReference>
<reference evidence="2" key="1">
    <citation type="journal article" date="2020" name="Nature">
        <title>Giant virus diversity and host interactions through global metagenomics.</title>
        <authorList>
            <person name="Schulz F."/>
            <person name="Roux S."/>
            <person name="Paez-Espino D."/>
            <person name="Jungbluth S."/>
            <person name="Walsh D.A."/>
            <person name="Denef V.J."/>
            <person name="McMahon K.D."/>
            <person name="Konstantinidis K.T."/>
            <person name="Eloe-Fadrosh E.A."/>
            <person name="Kyrpides N.C."/>
            <person name="Woyke T."/>
        </authorList>
    </citation>
    <scope>NUCLEOTIDE SEQUENCE</scope>
    <source>
        <strain evidence="2">GVMAG-S-ERX555943-30</strain>
    </source>
</reference>
<dbReference type="EMBL" id="MN738757">
    <property type="protein sequence ID" value="QHS83482.1"/>
    <property type="molecule type" value="Genomic_DNA"/>
</dbReference>
<dbReference type="AlphaFoldDB" id="A0A6C0AUL0"/>
<organism evidence="2">
    <name type="scientific">viral metagenome</name>
    <dbReference type="NCBI Taxonomy" id="1070528"/>
    <lineage>
        <taxon>unclassified sequences</taxon>
        <taxon>metagenomes</taxon>
        <taxon>organismal metagenomes</taxon>
    </lineage>
</organism>
<evidence type="ECO:0000313" key="2">
    <source>
        <dbReference type="EMBL" id="QHS83482.1"/>
    </source>
</evidence>
<dbReference type="PROSITE" id="PS51704">
    <property type="entry name" value="GP_PDE"/>
    <property type="match status" value="1"/>
</dbReference>
<name>A0A6C0AUL0_9ZZZZ</name>
<dbReference type="CDD" id="cd08556">
    <property type="entry name" value="GDPD"/>
    <property type="match status" value="1"/>
</dbReference>
<dbReference type="GO" id="GO:0006629">
    <property type="term" value="P:lipid metabolic process"/>
    <property type="evidence" value="ECO:0007669"/>
    <property type="project" value="InterPro"/>
</dbReference>
<sequence length="196" mass="22743">MESFCQAVHHRFDMIEMDIQLCKTGEIVIFHDTYLNGKAIIDYELAELNSFGINTLADFFLDISPNLIKIFLDVKGSPDVAYPLIDMLSALFQNQQLRNIYISGFDRHSIETIRNTRLPISLGLTTSNNFTIEQLDFLTKDLDFVCLHWTALNHENIEFLKSKNMTVFSYTCDDDYIYNVMKQYPLDGIVTDYPIR</sequence>
<dbReference type="GO" id="GO:0008081">
    <property type="term" value="F:phosphoric diester hydrolase activity"/>
    <property type="evidence" value="ECO:0007669"/>
    <property type="project" value="InterPro"/>
</dbReference>
<feature type="domain" description="GP-PDE" evidence="1">
    <location>
        <begin position="1"/>
        <end position="196"/>
    </location>
</feature>
<dbReference type="InterPro" id="IPR030395">
    <property type="entry name" value="GP_PDE_dom"/>
</dbReference>
<protein>
    <recommendedName>
        <fullName evidence="1">GP-PDE domain-containing protein</fullName>
    </recommendedName>
</protein>
<dbReference type="Gene3D" id="3.20.20.190">
    <property type="entry name" value="Phosphatidylinositol (PI) phosphodiesterase"/>
    <property type="match status" value="1"/>
</dbReference>
<proteinExistence type="predicted"/>
<dbReference type="PANTHER" id="PTHR46211">
    <property type="entry name" value="GLYCEROPHOSPHORYL DIESTER PHOSPHODIESTERASE"/>
    <property type="match status" value="1"/>
</dbReference>